<gene>
    <name evidence="1" type="ORF">CYG68_03765</name>
</gene>
<dbReference type="InterPro" id="IPR009734">
    <property type="entry name" value="Myoviridae_GpU"/>
</dbReference>
<proteinExistence type="predicted"/>
<protein>
    <recommendedName>
        <fullName evidence="3">Phage tail protein</fullName>
    </recommendedName>
</protein>
<dbReference type="EMBL" id="PKLF01000003">
    <property type="protein sequence ID" value="MBE8611532.1"/>
    <property type="molecule type" value="Genomic_DNA"/>
</dbReference>
<comment type="caution">
    <text evidence="1">The sequence shown here is derived from an EMBL/GenBank/DDBJ whole genome shotgun (WGS) entry which is preliminary data.</text>
</comment>
<name>A0A8I0U476_MORMO</name>
<sequence length="314" mass="33320">MKCYVASNAAVLRHKECTMFALLGDIKLDLGTSPETLNTTYGSDFAELDRINGKPGLQYIGGKLDEYSWSFTLHYRYADPLVLWQKIQALHAAHQAVAVVIGHDYPGWFVVTDATRNITLATPGGQIQALSVTLTLREFTGDPNKPPAPVAVKSGLPGAGAVTKPLQRATGITGLLHTAVTAARTAQSALSTASNVVRVARQFKRNPVAALSRVPGMINSFGPITQSLETAFPALAGLSAQLPEAARVAKAGSRIVSLVDTGADVLRRLDLKNPANLSGVFDQVSGVVGEATTVMNEVSPYLSQLSARMITRSL</sequence>
<accession>A0A8I0U476</accession>
<dbReference type="AlphaFoldDB" id="A0A8I0U476"/>
<evidence type="ECO:0000313" key="2">
    <source>
        <dbReference type="Proteomes" id="UP000650477"/>
    </source>
</evidence>
<dbReference type="Pfam" id="PF06995">
    <property type="entry name" value="Phage_P2_GpU"/>
    <property type="match status" value="1"/>
</dbReference>
<evidence type="ECO:0000313" key="1">
    <source>
        <dbReference type="EMBL" id="MBE8611532.1"/>
    </source>
</evidence>
<reference evidence="1" key="1">
    <citation type="submission" date="2017-12" db="EMBL/GenBank/DDBJ databases">
        <title>Genome sequencing and analysis.</title>
        <authorList>
            <person name="Huang Y.-T."/>
        </authorList>
    </citation>
    <scope>NUCLEOTIDE SEQUENCE</scope>
    <source>
        <strain evidence="1">VGH116</strain>
    </source>
</reference>
<organism evidence="1 2">
    <name type="scientific">Morganella morganii</name>
    <name type="common">Proteus morganii</name>
    <dbReference type="NCBI Taxonomy" id="582"/>
    <lineage>
        <taxon>Bacteria</taxon>
        <taxon>Pseudomonadati</taxon>
        <taxon>Pseudomonadota</taxon>
        <taxon>Gammaproteobacteria</taxon>
        <taxon>Enterobacterales</taxon>
        <taxon>Morganellaceae</taxon>
        <taxon>Morganella</taxon>
    </lineage>
</organism>
<dbReference type="Proteomes" id="UP000650477">
    <property type="component" value="Unassembled WGS sequence"/>
</dbReference>
<evidence type="ECO:0008006" key="3">
    <source>
        <dbReference type="Google" id="ProtNLM"/>
    </source>
</evidence>